<keyword evidence="3" id="KW-0975">Bacterial flagellum</keyword>
<evidence type="ECO:0000259" key="5">
    <source>
        <dbReference type="Pfam" id="PF12945"/>
    </source>
</evidence>
<evidence type="ECO:0000313" key="7">
    <source>
        <dbReference type="Proteomes" id="UP000286862"/>
    </source>
</evidence>
<dbReference type="Pfam" id="PF07238">
    <property type="entry name" value="PilZ"/>
    <property type="match status" value="1"/>
</dbReference>
<sequence length="211" mass="24037">MLDNRDVPDATSNHGLLIKFGMRMIVKSCRTNKSISCELIGMRCGKYLILRMLEDNYPAEFHRKGELLTVRYVCAGCVFDFSSRVIKLVDSPDKLFFVESQETVESCNSRSSERIDCFVPVQLSSGETVFNATVVNVSTQGCLCVVDNFFDISLEKPALISIRFFNGISIDGEVRFTRRQFLHNHNIGIRFRNMDNDNKKNLKELIPALSF</sequence>
<reference evidence="6 7" key="1">
    <citation type="submission" date="2017-01" db="EMBL/GenBank/DDBJ databases">
        <title>The cable genome- insights into the physiology and evolution of filamentous bacteria capable of sulfide oxidation via long distance electron transfer.</title>
        <authorList>
            <person name="Schreiber L."/>
            <person name="Bjerg J.T."/>
            <person name="Boggild A."/>
            <person name="Van De Vossenberg J."/>
            <person name="Meysman F."/>
            <person name="Nielsen L.P."/>
            <person name="Schramm A."/>
            <person name="Kjeldsen K.U."/>
        </authorList>
    </citation>
    <scope>NUCLEOTIDE SEQUENCE [LARGE SCALE GENOMIC DNA]</scope>
    <source>
        <strain evidence="6">A2</strain>
    </source>
</reference>
<dbReference type="Proteomes" id="UP000286862">
    <property type="component" value="Unassembled WGS sequence"/>
</dbReference>
<evidence type="ECO:0000259" key="4">
    <source>
        <dbReference type="Pfam" id="PF07238"/>
    </source>
</evidence>
<dbReference type="Gene3D" id="2.40.10.220">
    <property type="entry name" value="predicted glycosyltransferase like domains"/>
    <property type="match status" value="1"/>
</dbReference>
<accession>A0A444J4B6</accession>
<dbReference type="InterPro" id="IPR009926">
    <property type="entry name" value="T3SS_YcgR_PilZN"/>
</dbReference>
<gene>
    <name evidence="6" type="ORF">VT99_11352</name>
</gene>
<evidence type="ECO:0000256" key="3">
    <source>
        <dbReference type="ARBA" id="ARBA00023143"/>
    </source>
</evidence>
<dbReference type="SUPFAM" id="SSF141371">
    <property type="entry name" value="PilZ domain-like"/>
    <property type="match status" value="2"/>
</dbReference>
<feature type="domain" description="PilZ" evidence="4">
    <location>
        <begin position="109"/>
        <end position="206"/>
    </location>
</feature>
<dbReference type="EMBL" id="MTKQ01000135">
    <property type="protein sequence ID" value="RWX47925.1"/>
    <property type="molecule type" value="Genomic_DNA"/>
</dbReference>
<name>A0A444J4B6_9BACT</name>
<protein>
    <submittedName>
        <fullName evidence="6">Protein YcgR</fullName>
    </submittedName>
</protein>
<organism evidence="6 7">
    <name type="scientific">Candidatus Electrothrix marina</name>
    <dbReference type="NCBI Taxonomy" id="1859130"/>
    <lineage>
        <taxon>Bacteria</taxon>
        <taxon>Pseudomonadati</taxon>
        <taxon>Thermodesulfobacteriota</taxon>
        <taxon>Desulfobulbia</taxon>
        <taxon>Desulfobulbales</taxon>
        <taxon>Desulfobulbaceae</taxon>
        <taxon>Candidatus Electrothrix</taxon>
    </lineage>
</organism>
<keyword evidence="1" id="KW-0973">c-di-GMP</keyword>
<comment type="caution">
    <text evidence="6">The sequence shown here is derived from an EMBL/GenBank/DDBJ whole genome shotgun (WGS) entry which is preliminary data.</text>
</comment>
<evidence type="ECO:0000313" key="6">
    <source>
        <dbReference type="EMBL" id="RWX47925.1"/>
    </source>
</evidence>
<dbReference type="AlphaFoldDB" id="A0A444J4B6"/>
<feature type="domain" description="Type III secretion system flagellar brake protein YcgR PilZN" evidence="5">
    <location>
        <begin position="20"/>
        <end position="99"/>
    </location>
</feature>
<proteinExistence type="predicted"/>
<keyword evidence="2" id="KW-0547">Nucleotide-binding</keyword>
<dbReference type="GO" id="GO:0035438">
    <property type="term" value="F:cyclic-di-GMP binding"/>
    <property type="evidence" value="ECO:0007669"/>
    <property type="project" value="InterPro"/>
</dbReference>
<dbReference type="InterPro" id="IPR009875">
    <property type="entry name" value="PilZ_domain"/>
</dbReference>
<dbReference type="Gene3D" id="2.30.110.10">
    <property type="entry name" value="Electron Transport, Fmn-binding Protein, Chain A"/>
    <property type="match status" value="1"/>
</dbReference>
<dbReference type="Pfam" id="PF12945">
    <property type="entry name" value="PilZNR"/>
    <property type="match status" value="1"/>
</dbReference>
<evidence type="ECO:0000256" key="1">
    <source>
        <dbReference type="ARBA" id="ARBA00022636"/>
    </source>
</evidence>
<evidence type="ECO:0000256" key="2">
    <source>
        <dbReference type="ARBA" id="ARBA00022741"/>
    </source>
</evidence>
<dbReference type="InterPro" id="IPR012349">
    <property type="entry name" value="Split_barrel_FMN-bd"/>
</dbReference>